<dbReference type="STRING" id="571298.SAMN04488026_101574"/>
<dbReference type="Proteomes" id="UP000199382">
    <property type="component" value="Unassembled WGS sequence"/>
</dbReference>
<dbReference type="Pfam" id="PF02826">
    <property type="entry name" value="2-Hacid_dh_C"/>
    <property type="match status" value="1"/>
</dbReference>
<dbReference type="GO" id="GO:0030267">
    <property type="term" value="F:glyoxylate reductase (NADPH) activity"/>
    <property type="evidence" value="ECO:0007669"/>
    <property type="project" value="TreeGrafter"/>
</dbReference>
<evidence type="ECO:0000313" key="5">
    <source>
        <dbReference type="Proteomes" id="UP000199382"/>
    </source>
</evidence>
<accession>A0A1G8SS39</accession>
<evidence type="ECO:0000259" key="3">
    <source>
        <dbReference type="Pfam" id="PF02826"/>
    </source>
</evidence>
<evidence type="ECO:0000256" key="1">
    <source>
        <dbReference type="ARBA" id="ARBA00023002"/>
    </source>
</evidence>
<dbReference type="SUPFAM" id="SSF51735">
    <property type="entry name" value="NAD(P)-binding Rossmann-fold domains"/>
    <property type="match status" value="1"/>
</dbReference>
<dbReference type="OrthoDB" id="7374922at2"/>
<dbReference type="AlphaFoldDB" id="A0A1G8SS39"/>
<proteinExistence type="predicted"/>
<dbReference type="InterPro" id="IPR036291">
    <property type="entry name" value="NAD(P)-bd_dom_sf"/>
</dbReference>
<dbReference type="EMBL" id="FNEK01000015">
    <property type="protein sequence ID" value="SDJ31420.1"/>
    <property type="molecule type" value="Genomic_DNA"/>
</dbReference>
<keyword evidence="2" id="KW-0520">NAD</keyword>
<dbReference type="InterPro" id="IPR050223">
    <property type="entry name" value="D-isomer_2-hydroxyacid_DH"/>
</dbReference>
<dbReference type="RefSeq" id="WP_093154234.1">
    <property type="nucleotide sequence ID" value="NZ_FNEK01000015.1"/>
</dbReference>
<dbReference type="GO" id="GO:0016618">
    <property type="term" value="F:hydroxypyruvate reductase [NAD(P)H] activity"/>
    <property type="evidence" value="ECO:0007669"/>
    <property type="project" value="TreeGrafter"/>
</dbReference>
<dbReference type="PANTHER" id="PTHR10996">
    <property type="entry name" value="2-HYDROXYACID DEHYDROGENASE-RELATED"/>
    <property type="match status" value="1"/>
</dbReference>
<keyword evidence="1" id="KW-0560">Oxidoreductase</keyword>
<evidence type="ECO:0000256" key="2">
    <source>
        <dbReference type="ARBA" id="ARBA00023027"/>
    </source>
</evidence>
<protein>
    <submittedName>
        <fullName evidence="4">D-isomer specific 2-hydroxyacid dehydrogenase, NAD binding domain</fullName>
    </submittedName>
</protein>
<evidence type="ECO:0000313" key="4">
    <source>
        <dbReference type="EMBL" id="SDJ31420.1"/>
    </source>
</evidence>
<organism evidence="4 5">
    <name type="scientific">Aliiruegeria lutimaris</name>
    <dbReference type="NCBI Taxonomy" id="571298"/>
    <lineage>
        <taxon>Bacteria</taxon>
        <taxon>Pseudomonadati</taxon>
        <taxon>Pseudomonadota</taxon>
        <taxon>Alphaproteobacteria</taxon>
        <taxon>Rhodobacterales</taxon>
        <taxon>Roseobacteraceae</taxon>
        <taxon>Aliiruegeria</taxon>
    </lineage>
</organism>
<feature type="domain" description="D-isomer specific 2-hydroxyacid dehydrogenase NAD-binding" evidence="3">
    <location>
        <begin position="7"/>
        <end position="179"/>
    </location>
</feature>
<dbReference type="GO" id="GO:0051287">
    <property type="term" value="F:NAD binding"/>
    <property type="evidence" value="ECO:0007669"/>
    <property type="project" value="InterPro"/>
</dbReference>
<reference evidence="4 5" key="1">
    <citation type="submission" date="2016-10" db="EMBL/GenBank/DDBJ databases">
        <authorList>
            <person name="de Groot N.N."/>
        </authorList>
    </citation>
    <scope>NUCLEOTIDE SEQUENCE [LARGE SCALE GENOMIC DNA]</scope>
    <source>
        <strain evidence="4 5">DSM 25294</strain>
    </source>
</reference>
<sequence>MSELAVLLMLAALRRFPAMQENQKAHRWERWPQPILAGRTVCIVGLGAIAEHLAGVLAAFGCRLTGVSGGRSEAPGFDQVYPRDSLEAAAAEADFLVLLTPYSPSTHHIVDSSVIAAMKPTAVLVNIARGGCLDEAALADALRENRIAGAALDVFANSPLAPDDPVWDLPNLIVTPHIGGFADVYHEQALPIVAANMVDYAEGGVKALKERLDR</sequence>
<name>A0A1G8SS39_9RHOB</name>
<gene>
    <name evidence="4" type="ORF">SAMN04488026_101574</name>
</gene>
<dbReference type="GO" id="GO:0005829">
    <property type="term" value="C:cytosol"/>
    <property type="evidence" value="ECO:0007669"/>
    <property type="project" value="TreeGrafter"/>
</dbReference>
<keyword evidence="5" id="KW-1185">Reference proteome</keyword>
<dbReference type="PANTHER" id="PTHR10996:SF178">
    <property type="entry name" value="2-HYDROXYACID DEHYDROGENASE YGL185C-RELATED"/>
    <property type="match status" value="1"/>
</dbReference>
<dbReference type="Gene3D" id="3.40.50.720">
    <property type="entry name" value="NAD(P)-binding Rossmann-like Domain"/>
    <property type="match status" value="2"/>
</dbReference>
<dbReference type="InterPro" id="IPR006140">
    <property type="entry name" value="D-isomer_DH_NAD-bd"/>
</dbReference>